<dbReference type="CDD" id="cd09631">
    <property type="entry name" value="DOMON_DOH"/>
    <property type="match status" value="1"/>
</dbReference>
<feature type="domain" description="DM13" evidence="4">
    <location>
        <begin position="82"/>
        <end position="193"/>
    </location>
</feature>
<protein>
    <submittedName>
        <fullName evidence="5">SKEL1 protein</fullName>
    </submittedName>
</protein>
<comment type="caution">
    <text evidence="5">The sequence shown here is derived from an EMBL/GenBank/DDBJ whole genome shotgun (WGS) entry which is preliminary data.</text>
</comment>
<dbReference type="EMBL" id="JAANHZ010000392">
    <property type="protein sequence ID" value="KAG5311456.1"/>
    <property type="molecule type" value="Genomic_DNA"/>
</dbReference>
<dbReference type="PANTHER" id="PTHR24036">
    <property type="entry name" value="SKELETOR-RELATED"/>
    <property type="match status" value="1"/>
</dbReference>
<dbReference type="SMART" id="SM00664">
    <property type="entry name" value="DoH"/>
    <property type="match status" value="1"/>
</dbReference>
<gene>
    <name evidence="5" type="primary">Skeletor_0</name>
    <name evidence="5" type="ORF">G6Z75_0006372</name>
</gene>
<feature type="non-terminal residue" evidence="5">
    <location>
        <position position="743"/>
    </location>
</feature>
<feature type="domain" description="DM13" evidence="4">
    <location>
        <begin position="205"/>
        <end position="309"/>
    </location>
</feature>
<evidence type="ECO:0000256" key="2">
    <source>
        <dbReference type="SAM" id="Phobius"/>
    </source>
</evidence>
<dbReference type="PANTHER" id="PTHR24036:SF5">
    <property type="entry name" value="THROMBOMODULIN"/>
    <property type="match status" value="1"/>
</dbReference>
<keyword evidence="2" id="KW-0472">Membrane</keyword>
<dbReference type="InterPro" id="IPR019545">
    <property type="entry name" value="DM13_domain"/>
</dbReference>
<dbReference type="PROSITE" id="PS51549">
    <property type="entry name" value="DM13"/>
    <property type="match status" value="2"/>
</dbReference>
<dbReference type="Pfam" id="PF25489">
    <property type="entry name" value="At5g54830"/>
    <property type="match status" value="1"/>
</dbReference>
<dbReference type="InterPro" id="IPR005018">
    <property type="entry name" value="DOMON_domain"/>
</dbReference>
<evidence type="ECO:0000256" key="1">
    <source>
        <dbReference type="ARBA" id="ARBA00022737"/>
    </source>
</evidence>
<dbReference type="PROSITE" id="PS50836">
    <property type="entry name" value="DOMON"/>
    <property type="match status" value="1"/>
</dbReference>
<proteinExistence type="predicted"/>
<dbReference type="InterPro" id="IPR057443">
    <property type="entry name" value="At5g54830-like"/>
</dbReference>
<organism evidence="5 6">
    <name type="scientific">Acromyrmex insinuator</name>
    <dbReference type="NCBI Taxonomy" id="230686"/>
    <lineage>
        <taxon>Eukaryota</taxon>
        <taxon>Metazoa</taxon>
        <taxon>Ecdysozoa</taxon>
        <taxon>Arthropoda</taxon>
        <taxon>Hexapoda</taxon>
        <taxon>Insecta</taxon>
        <taxon>Pterygota</taxon>
        <taxon>Neoptera</taxon>
        <taxon>Endopterygota</taxon>
        <taxon>Hymenoptera</taxon>
        <taxon>Apocrita</taxon>
        <taxon>Aculeata</taxon>
        <taxon>Formicoidea</taxon>
        <taxon>Formicidae</taxon>
        <taxon>Myrmicinae</taxon>
        <taxon>Acromyrmex</taxon>
    </lineage>
</organism>
<name>A0A836F1W0_9HYME</name>
<keyword evidence="1" id="KW-0677">Repeat</keyword>
<feature type="non-terminal residue" evidence="5">
    <location>
        <position position="1"/>
    </location>
</feature>
<reference evidence="5" key="1">
    <citation type="submission" date="2020-02" db="EMBL/GenBank/DDBJ databases">
        <title>Relaxed selection underlies rapid genomic changes in the transitions from sociality to social parasitism in ants.</title>
        <authorList>
            <person name="Bi X."/>
        </authorList>
    </citation>
    <scope>NUCLEOTIDE SEQUENCE</scope>
    <source>
        <strain evidence="5">BGI-DK2013a</strain>
        <tissue evidence="5">Whole body</tissue>
    </source>
</reference>
<dbReference type="SMART" id="SM00686">
    <property type="entry name" value="DM13"/>
    <property type="match status" value="2"/>
</dbReference>
<dbReference type="Proteomes" id="UP000667349">
    <property type="component" value="Unassembled WGS sequence"/>
</dbReference>
<dbReference type="InterPro" id="IPR052126">
    <property type="entry name" value="Spindle_Org/Thrombomodulin"/>
</dbReference>
<accession>A0A836F1W0</accession>
<feature type="domain" description="DOMON" evidence="3">
    <location>
        <begin position="350"/>
        <end position="481"/>
    </location>
</feature>
<evidence type="ECO:0000259" key="3">
    <source>
        <dbReference type="PROSITE" id="PS50836"/>
    </source>
</evidence>
<keyword evidence="2" id="KW-0812">Transmembrane</keyword>
<sequence>IRGVLFELQIEYKCARVVPCVCTCAIITTVRSSNGKEEDSTRSGRNHRKMDATPQRVISGLLLFSLATLHLGYARNGPNYYGKLIGTLQEYAHGIKGKVYAVDDATIFIKGFCYDGTGPDAYFWVGNTSQPNPEGYIVPYPETDKGSDPRVLEAYNYTDIILRLPGGKRIRDIKWLSVWCRRFTVDFGDVFIPPDLKVPKLQVLPEFSRLAHGLRSGNISILDSKTIYIPNLHYDGGGPDAYFWVGNGSEPSHFGIKVPNEQGSLVPLRGYQGEDIEIVLPGNLTVYDINWLAVWCVEYRHNFGHVLIPKDLDVPPALGQTKITPPWWYNPTSSTPAPRQVTNCKEMLDGRVQVQWQLQGEDVQIRISGRIEEDQYVAFGLSGRDGKAEMIGGDVVVIGYNNKTGKFIAEDYYMTDISQCDGKRGVCPDQRIGGRNDAILVHGERQNGITTVTYTRPLRTNEPEKDRMIPERETSVIAAIGSLNARGEANAHERFDKTTEDIRIDFTSINVHECTNSLYNIPDAPDLEPWTPAVINDKNIFHAKIGPTGAKRGYSRITGTPSWGIAWYINDLLIPEITVERGKTYTFIVEGGDDPANPARYHPFYITDSPEGGLGQNLEKQTDERVFAGAEYDSNGYLHATAAGRYCEWTRLIVNNADNYKTFKSFFETLELKCDMGEPAKLIWTVKEDTPDLVYYQCFTHKHLGWKIHVVDPGSQRNINGISQVLPTFTTFVAIIALLLFSR</sequence>
<evidence type="ECO:0000259" key="4">
    <source>
        <dbReference type="PROSITE" id="PS51549"/>
    </source>
</evidence>
<evidence type="ECO:0000313" key="5">
    <source>
        <dbReference type="EMBL" id="KAG5311456.1"/>
    </source>
</evidence>
<dbReference type="Pfam" id="PF03351">
    <property type="entry name" value="DOMON"/>
    <property type="match status" value="1"/>
</dbReference>
<keyword evidence="6" id="KW-1185">Reference proteome</keyword>
<evidence type="ECO:0000313" key="6">
    <source>
        <dbReference type="Proteomes" id="UP000667349"/>
    </source>
</evidence>
<feature type="transmembrane region" description="Helical" evidence="2">
    <location>
        <begin position="721"/>
        <end position="741"/>
    </location>
</feature>
<dbReference type="Pfam" id="PF10517">
    <property type="entry name" value="DM13"/>
    <property type="match status" value="2"/>
</dbReference>
<keyword evidence="2" id="KW-1133">Transmembrane helix</keyword>
<dbReference type="InterPro" id="IPR045266">
    <property type="entry name" value="DOH_DOMON"/>
</dbReference>
<dbReference type="AlphaFoldDB" id="A0A836F1W0"/>